<dbReference type="Pfam" id="PF13186">
    <property type="entry name" value="SPASM"/>
    <property type="match status" value="1"/>
</dbReference>
<feature type="domain" description="4Fe4S-binding SPASM" evidence="1">
    <location>
        <begin position="219"/>
        <end position="278"/>
    </location>
</feature>
<evidence type="ECO:0000313" key="3">
    <source>
        <dbReference type="Proteomes" id="UP000035036"/>
    </source>
</evidence>
<dbReference type="KEGG" id="gsb:GSUB_06415"/>
<dbReference type="NCBIfam" id="TIGR04085">
    <property type="entry name" value="rSAM_more_4Fe4S"/>
    <property type="match status" value="1"/>
</dbReference>
<dbReference type="InterPro" id="IPR058240">
    <property type="entry name" value="rSAM_sf"/>
</dbReference>
<dbReference type="EMBL" id="CP010311">
    <property type="protein sequence ID" value="AJF06264.1"/>
    <property type="molecule type" value="Genomic_DNA"/>
</dbReference>
<dbReference type="InterPro" id="IPR023885">
    <property type="entry name" value="4Fe4S-binding_SPASM_dom"/>
</dbReference>
<dbReference type="PANTHER" id="PTHR11228:SF7">
    <property type="entry name" value="PQQA PEPTIDE CYCLASE"/>
    <property type="match status" value="1"/>
</dbReference>
<dbReference type="SUPFAM" id="SSF102114">
    <property type="entry name" value="Radical SAM enzymes"/>
    <property type="match status" value="1"/>
</dbReference>
<name>A0A0B5FNP0_9BACT</name>
<accession>A0A0B5FNP0</accession>
<dbReference type="PANTHER" id="PTHR11228">
    <property type="entry name" value="RADICAL SAM DOMAIN PROTEIN"/>
    <property type="match status" value="1"/>
</dbReference>
<dbReference type="RefSeq" id="WP_040199825.1">
    <property type="nucleotide sequence ID" value="NZ_CP010311.1"/>
</dbReference>
<sequence>MDLLDAPVRVTWRLSGRSGALSTENLLRVADRLLDAGVFFVMLDGAPMRHDGIDQLLPHLQKAGCRVTAVCGLHPGEVLHPICSDGPIDLLIDATSACERLDLSLLEAQVERARARNLEPGILFRPSPKNLLQIQDLLSFCAALDIKRLKLPNMAIDDSLNPPSGSDLIGPAHLEQLKTAFADDADRFPQGVALEIHDLFLWELLHPDAASRREGYAGCQAANSLAHVAASGDLMPCSSWPLSLGSLLHESLIELWQTPRRFEIRRMIEALPEDCRRCRDLGVCYGGCRGLALSRSDRACQQMRDPMCAGPR</sequence>
<organism evidence="2 3">
    <name type="scientific">Geoalkalibacter subterraneus</name>
    <dbReference type="NCBI Taxonomy" id="483547"/>
    <lineage>
        <taxon>Bacteria</taxon>
        <taxon>Pseudomonadati</taxon>
        <taxon>Thermodesulfobacteriota</taxon>
        <taxon>Desulfuromonadia</taxon>
        <taxon>Desulfuromonadales</taxon>
        <taxon>Geoalkalibacteraceae</taxon>
        <taxon>Geoalkalibacter</taxon>
    </lineage>
</organism>
<evidence type="ECO:0000259" key="1">
    <source>
        <dbReference type="Pfam" id="PF13186"/>
    </source>
</evidence>
<dbReference type="InterPro" id="IPR013785">
    <property type="entry name" value="Aldolase_TIM"/>
</dbReference>
<evidence type="ECO:0000313" key="2">
    <source>
        <dbReference type="EMBL" id="AJF06264.1"/>
    </source>
</evidence>
<proteinExistence type="predicted"/>
<dbReference type="Gene3D" id="3.20.20.70">
    <property type="entry name" value="Aldolase class I"/>
    <property type="match status" value="1"/>
</dbReference>
<protein>
    <recommendedName>
        <fullName evidence="1">4Fe4S-binding SPASM domain-containing protein</fullName>
    </recommendedName>
</protein>
<keyword evidence="3" id="KW-1185">Reference proteome</keyword>
<dbReference type="OrthoDB" id="5401416at2"/>
<gene>
    <name evidence="2" type="ORF">GSUB_06415</name>
</gene>
<dbReference type="STRING" id="483547.GSUB_06415"/>
<reference evidence="2 3" key="1">
    <citation type="journal article" date="2015" name="Genome Announc.">
        <title>Genomes of Geoalkalibacter ferrihydriticus Z-0531T and Geoalkalibacter subterraneus Red1T, Two Haloalkaliphilic Metal-Reducing Deltaproteobacteria.</title>
        <authorList>
            <person name="Badalamenti J.P."/>
            <person name="Krajmalnik-Brown R."/>
            <person name="Torres C.I."/>
            <person name="Bond D.R."/>
        </authorList>
    </citation>
    <scope>NUCLEOTIDE SEQUENCE [LARGE SCALE GENOMIC DNA]</scope>
    <source>
        <strain evidence="2 3">Red1</strain>
    </source>
</reference>
<dbReference type="Proteomes" id="UP000035036">
    <property type="component" value="Chromosome"/>
</dbReference>
<dbReference type="InterPro" id="IPR050377">
    <property type="entry name" value="Radical_SAM_PqqE_MftC-like"/>
</dbReference>
<dbReference type="AlphaFoldDB" id="A0A0B5FNP0"/>
<dbReference type="HOGENOM" id="CLU_962276_0_0_7"/>